<proteinExistence type="inferred from homology"/>
<protein>
    <recommendedName>
        <fullName evidence="3">Flavodoxin-like fold domain-containing protein</fullName>
    </recommendedName>
</protein>
<comment type="similarity">
    <text evidence="1">Belongs to the NAD(P)H dehydrogenase (quinone) family.</text>
</comment>
<dbReference type="Pfam" id="PF02525">
    <property type="entry name" value="Flavodoxin_2"/>
    <property type="match status" value="1"/>
</dbReference>
<dbReference type="GO" id="GO:0003955">
    <property type="term" value="F:NAD(P)H dehydrogenase (quinone) activity"/>
    <property type="evidence" value="ECO:0007669"/>
    <property type="project" value="TreeGrafter"/>
</dbReference>
<dbReference type="GO" id="GO:0005829">
    <property type="term" value="C:cytosol"/>
    <property type="evidence" value="ECO:0007669"/>
    <property type="project" value="TreeGrafter"/>
</dbReference>
<accession>A0A5N3WUE2</accession>
<evidence type="ECO:0000259" key="3">
    <source>
        <dbReference type="Pfam" id="PF02525"/>
    </source>
</evidence>
<feature type="domain" description="Flavodoxin-like fold" evidence="3">
    <location>
        <begin position="4"/>
        <end position="63"/>
    </location>
</feature>
<dbReference type="InterPro" id="IPR003680">
    <property type="entry name" value="Flavodoxin_fold"/>
</dbReference>
<gene>
    <name evidence="4" type="ORF">FD754_009596</name>
</gene>
<keyword evidence="2" id="KW-0560">Oxidoreductase</keyword>
<organism evidence="4 5">
    <name type="scientific">Muntiacus muntjak</name>
    <name type="common">Barking deer</name>
    <name type="synonym">Indian muntjac</name>
    <dbReference type="NCBI Taxonomy" id="9888"/>
    <lineage>
        <taxon>Eukaryota</taxon>
        <taxon>Metazoa</taxon>
        <taxon>Chordata</taxon>
        <taxon>Craniata</taxon>
        <taxon>Vertebrata</taxon>
        <taxon>Euteleostomi</taxon>
        <taxon>Mammalia</taxon>
        <taxon>Eutheria</taxon>
        <taxon>Laurasiatheria</taxon>
        <taxon>Artiodactyla</taxon>
        <taxon>Ruminantia</taxon>
        <taxon>Pecora</taxon>
        <taxon>Cervidae</taxon>
        <taxon>Muntiacinae</taxon>
        <taxon>Muntiacus</taxon>
    </lineage>
</organism>
<name>A0A5N3WUE2_MUNMU</name>
<dbReference type="AlphaFoldDB" id="A0A5N3WUE2"/>
<sequence length="189" mass="21013">MAGKKVLIVYAHQEPRSFNGALKDVAVAELIQQGCSVTVSDLYALNFEPRATGKDITGLRCMAFLAPPATWFLCSQRNQGLLPPLHLSGVTLCCLWVYLKHAPAPSACLMHPTASHFSLFTPNAYLEQPSMHGTLHFCGFKVLAPQISFGPETTSEEERERMVAAWAQRLKTLWEEEPIDCSPSWYFGQ</sequence>
<evidence type="ECO:0000313" key="5">
    <source>
        <dbReference type="Proteomes" id="UP000326458"/>
    </source>
</evidence>
<comment type="caution">
    <text evidence="4">The sequence shown here is derived from an EMBL/GenBank/DDBJ whole genome shotgun (WGS) entry which is preliminary data.</text>
</comment>
<evidence type="ECO:0000256" key="2">
    <source>
        <dbReference type="ARBA" id="ARBA00023002"/>
    </source>
</evidence>
<dbReference type="FunFam" id="3.40.50.360:FF:000054">
    <property type="entry name" value="NAD(P)H dehydrogenase, quinone 1"/>
    <property type="match status" value="1"/>
</dbReference>
<keyword evidence="5" id="KW-1185">Reference proteome</keyword>
<dbReference type="EMBL" id="VCEA01000001">
    <property type="protein sequence ID" value="KAB0365440.1"/>
    <property type="molecule type" value="Genomic_DNA"/>
</dbReference>
<dbReference type="PANTHER" id="PTHR10204:SF33">
    <property type="entry name" value="RIBOSYLDIHYDRONICOTINAMIDE DEHYDROGENASE [QUINONE]"/>
    <property type="match status" value="1"/>
</dbReference>
<dbReference type="InterPro" id="IPR029039">
    <property type="entry name" value="Flavoprotein-like_sf"/>
</dbReference>
<dbReference type="Proteomes" id="UP000326458">
    <property type="component" value="Unassembled WGS sequence"/>
</dbReference>
<dbReference type="InterPro" id="IPR051545">
    <property type="entry name" value="NAD(P)H_dehydrogenase_qn"/>
</dbReference>
<evidence type="ECO:0000256" key="1">
    <source>
        <dbReference type="ARBA" id="ARBA00006252"/>
    </source>
</evidence>
<dbReference type="PANTHER" id="PTHR10204">
    <property type="entry name" value="NAD P H OXIDOREDUCTASE-RELATED"/>
    <property type="match status" value="1"/>
</dbReference>
<reference evidence="4 5" key="1">
    <citation type="submission" date="2019-06" db="EMBL/GenBank/DDBJ databases">
        <title>Discovery of a novel chromosome fission-fusion reversal in muntjac.</title>
        <authorList>
            <person name="Mudd A.B."/>
            <person name="Bredeson J.V."/>
            <person name="Baum R."/>
            <person name="Hockemeyer D."/>
            <person name="Rokhsar D.S."/>
        </authorList>
    </citation>
    <scope>NUCLEOTIDE SEQUENCE [LARGE SCALE GENOMIC DNA]</scope>
    <source>
        <strain evidence="4">UTSW_UCB_Mm</strain>
        <tissue evidence="4">Fibroblast cell line</tissue>
    </source>
</reference>
<dbReference type="SUPFAM" id="SSF52218">
    <property type="entry name" value="Flavoproteins"/>
    <property type="match status" value="2"/>
</dbReference>
<dbReference type="Gene3D" id="3.40.50.360">
    <property type="match status" value="2"/>
</dbReference>
<evidence type="ECO:0000313" key="4">
    <source>
        <dbReference type="EMBL" id="KAB0365440.1"/>
    </source>
</evidence>